<reference evidence="3" key="1">
    <citation type="submission" date="2019-06" db="EMBL/GenBank/DDBJ databases">
        <authorList>
            <person name="Broberg M."/>
        </authorList>
    </citation>
    <scope>NUCLEOTIDE SEQUENCE [LARGE SCALE GENOMIC DNA]</scope>
</reference>
<dbReference type="SMART" id="SM00609">
    <property type="entry name" value="VIT"/>
    <property type="match status" value="1"/>
</dbReference>
<evidence type="ECO:0000259" key="1">
    <source>
        <dbReference type="PROSITE" id="PS51468"/>
    </source>
</evidence>
<dbReference type="Proteomes" id="UP000775872">
    <property type="component" value="Unassembled WGS sequence"/>
</dbReference>
<dbReference type="PROSITE" id="PS51468">
    <property type="entry name" value="VIT"/>
    <property type="match status" value="1"/>
</dbReference>
<organism evidence="2 3">
    <name type="scientific">Clonostachys solani</name>
    <dbReference type="NCBI Taxonomy" id="160281"/>
    <lineage>
        <taxon>Eukaryota</taxon>
        <taxon>Fungi</taxon>
        <taxon>Dikarya</taxon>
        <taxon>Ascomycota</taxon>
        <taxon>Pezizomycotina</taxon>
        <taxon>Sordariomycetes</taxon>
        <taxon>Hypocreomycetidae</taxon>
        <taxon>Hypocreales</taxon>
        <taxon>Bionectriaceae</taxon>
        <taxon>Clonostachys</taxon>
    </lineage>
</organism>
<comment type="caution">
    <text evidence="2">The sequence shown here is derived from an EMBL/GenBank/DDBJ whole genome shotgun (WGS) entry which is preliminary data.</text>
</comment>
<dbReference type="AlphaFoldDB" id="A0A9N9Z5K5"/>
<proteinExistence type="predicted"/>
<dbReference type="PANTHER" id="PTHR45737:SF6">
    <property type="entry name" value="VON WILLEBRAND FACTOR A DOMAIN-CONTAINING PROTEIN 5A"/>
    <property type="match status" value="1"/>
</dbReference>
<evidence type="ECO:0000313" key="2">
    <source>
        <dbReference type="EMBL" id="CAH0049348.1"/>
    </source>
</evidence>
<dbReference type="OrthoDB" id="1729737at2759"/>
<dbReference type="EMBL" id="CABFOC020000035">
    <property type="protein sequence ID" value="CAH0049348.1"/>
    <property type="molecule type" value="Genomic_DNA"/>
</dbReference>
<sequence>MTEKGSERVRSNSSFALGITELPTGRYAESKRGLMVDEERADAFGLLVILAVNRKQERYLHTCLEAFVNLQEDRPLVELIYEFPLYDDASMASFTCTLNDHIIRGLVKERRKARETYDEAISRGQSASRLDQSVDAGDAFTMRISSAPPKAKVKVEIIYLSELRGRRRNKWHAALITEIGCTTL</sequence>
<dbReference type="PANTHER" id="PTHR45737">
    <property type="entry name" value="VON WILLEBRAND FACTOR A DOMAIN-CONTAINING PROTEIN 5A"/>
    <property type="match status" value="1"/>
</dbReference>
<keyword evidence="3" id="KW-1185">Reference proteome</keyword>
<reference evidence="2 3" key="2">
    <citation type="submission" date="2021-10" db="EMBL/GenBank/DDBJ databases">
        <authorList>
            <person name="Piombo E."/>
        </authorList>
    </citation>
    <scope>NUCLEOTIDE SEQUENCE [LARGE SCALE GENOMIC DNA]</scope>
</reference>
<protein>
    <recommendedName>
        <fullName evidence="1">VIT domain-containing protein</fullName>
    </recommendedName>
</protein>
<dbReference type="Pfam" id="PF08487">
    <property type="entry name" value="VIT"/>
    <property type="match status" value="1"/>
</dbReference>
<evidence type="ECO:0000313" key="3">
    <source>
        <dbReference type="Proteomes" id="UP000775872"/>
    </source>
</evidence>
<dbReference type="InterPro" id="IPR013694">
    <property type="entry name" value="VIT"/>
</dbReference>
<accession>A0A9N9Z5K5</accession>
<feature type="domain" description="VIT" evidence="1">
    <location>
        <begin position="30"/>
        <end position="161"/>
    </location>
</feature>
<name>A0A9N9Z5K5_9HYPO</name>
<gene>
    <name evidence="2" type="ORF">CSOL1703_00001304</name>
</gene>